<comment type="caution">
    <text evidence="2">The sequence shown here is derived from an EMBL/GenBank/DDBJ whole genome shotgun (WGS) entry which is preliminary data.</text>
</comment>
<evidence type="ECO:0000313" key="3">
    <source>
        <dbReference type="Proteomes" id="UP000324517"/>
    </source>
</evidence>
<reference evidence="2 3" key="1">
    <citation type="submission" date="2019-08" db="EMBL/GenBank/DDBJ databases">
        <title>Bacillus genomes from the desert of Cuatro Cienegas, Coahuila.</title>
        <authorList>
            <person name="Olmedo-Alvarez G."/>
        </authorList>
    </citation>
    <scope>NUCLEOTIDE SEQUENCE [LARGE SCALE GENOMIC DNA]</scope>
    <source>
        <strain evidence="2 3">CH98b_3T</strain>
    </source>
</reference>
<organism evidence="2 3">
    <name type="scientific">Sutcliffiella horikoshii</name>
    <dbReference type="NCBI Taxonomy" id="79883"/>
    <lineage>
        <taxon>Bacteria</taxon>
        <taxon>Bacillati</taxon>
        <taxon>Bacillota</taxon>
        <taxon>Bacilli</taxon>
        <taxon>Bacillales</taxon>
        <taxon>Bacillaceae</taxon>
        <taxon>Sutcliffiella</taxon>
    </lineage>
</organism>
<dbReference type="RefSeq" id="WP_148979326.1">
    <property type="nucleotide sequence ID" value="NZ_JBNILM010000004.1"/>
</dbReference>
<evidence type="ECO:0000313" key="2">
    <source>
        <dbReference type="EMBL" id="TYS72463.1"/>
    </source>
</evidence>
<gene>
    <name evidence="2" type="ORF">FZC75_10990</name>
</gene>
<sequence length="156" mass="17920">MIRTYSFASGSEENSRKGKGCPANNFVETHTMQGVGVDETGNIPLRFNIEGFFTYELFYDFTNHPNKVFFQLSNFPLEVEETGFDLIVQVINDFSAEPVEIAIPFNQTRSFQFANVRQINVRLDTLNMLAQQRIRFYLEKTFCISCEEGGPENEMS</sequence>
<accession>A0A5D4T9R5</accession>
<feature type="region of interest" description="Disordered" evidence="1">
    <location>
        <begin position="1"/>
        <end position="22"/>
    </location>
</feature>
<feature type="compositionally biased region" description="Polar residues" evidence="1">
    <location>
        <begin position="1"/>
        <end position="12"/>
    </location>
</feature>
<proteinExistence type="predicted"/>
<dbReference type="OrthoDB" id="2931877at2"/>
<evidence type="ECO:0000256" key="1">
    <source>
        <dbReference type="SAM" id="MobiDB-lite"/>
    </source>
</evidence>
<dbReference type="Proteomes" id="UP000324517">
    <property type="component" value="Unassembled WGS sequence"/>
</dbReference>
<dbReference type="EMBL" id="VTET01000004">
    <property type="protein sequence ID" value="TYS72463.1"/>
    <property type="molecule type" value="Genomic_DNA"/>
</dbReference>
<protein>
    <submittedName>
        <fullName evidence="2">Uncharacterized protein</fullName>
    </submittedName>
</protein>
<name>A0A5D4T9R5_9BACI</name>
<dbReference type="AlphaFoldDB" id="A0A5D4T9R5"/>